<dbReference type="GO" id="GO:0006412">
    <property type="term" value="P:translation"/>
    <property type="evidence" value="ECO:0007669"/>
    <property type="project" value="UniProtKB-UniRule"/>
</dbReference>
<reference evidence="7" key="1">
    <citation type="journal article" date="2020" name="mSystems">
        <title>Genome- and Community-Level Interaction Insights into Carbon Utilization and Element Cycling Functions of Hydrothermarchaeota in Hydrothermal Sediment.</title>
        <authorList>
            <person name="Zhou Z."/>
            <person name="Liu Y."/>
            <person name="Xu W."/>
            <person name="Pan J."/>
            <person name="Luo Z.H."/>
            <person name="Li M."/>
        </authorList>
    </citation>
    <scope>NUCLEOTIDE SEQUENCE [LARGE SCALE GENOMIC DNA]</scope>
    <source>
        <strain evidence="8">SpSt-622</strain>
        <strain evidence="7">SpSt-642</strain>
    </source>
</reference>
<dbReference type="Pfam" id="PF00318">
    <property type="entry name" value="Ribosomal_S2"/>
    <property type="match status" value="1"/>
</dbReference>
<dbReference type="InterPro" id="IPR018130">
    <property type="entry name" value="Ribosomal_uS2_CS"/>
</dbReference>
<dbReference type="GO" id="GO:0003735">
    <property type="term" value="F:structural constituent of ribosome"/>
    <property type="evidence" value="ECO:0007669"/>
    <property type="project" value="InterPro"/>
</dbReference>
<comment type="caution">
    <text evidence="7">The sequence shown here is derived from an EMBL/GenBank/DDBJ whole genome shotgun (WGS) entry which is preliminary data.</text>
</comment>
<dbReference type="PANTHER" id="PTHR11489">
    <property type="entry name" value="40S RIBOSOMAL PROTEIN SA"/>
    <property type="match status" value="1"/>
</dbReference>
<dbReference type="EMBL" id="DTBJ01000013">
    <property type="protein sequence ID" value="HGM58183.1"/>
    <property type="molecule type" value="Genomic_DNA"/>
</dbReference>
<gene>
    <name evidence="5" type="primary">rps2</name>
    <name evidence="8" type="ORF">ENT92_00990</name>
    <name evidence="7" type="ORF">ENU14_01140</name>
</gene>
<evidence type="ECO:0000256" key="5">
    <source>
        <dbReference type="HAMAP-Rule" id="MF_00291"/>
    </source>
</evidence>
<dbReference type="PRINTS" id="PR00395">
    <property type="entry name" value="RIBOSOMALS2"/>
</dbReference>
<evidence type="ECO:0000256" key="4">
    <source>
        <dbReference type="ARBA" id="ARBA00035256"/>
    </source>
</evidence>
<dbReference type="InterPro" id="IPR005707">
    <property type="entry name" value="Ribosomal_uS2_euk/arc"/>
</dbReference>
<dbReference type="InterPro" id="IPR023591">
    <property type="entry name" value="Ribosomal_uS2_flav_dom_sf"/>
</dbReference>
<evidence type="ECO:0000256" key="6">
    <source>
        <dbReference type="RuleBase" id="RU003631"/>
    </source>
</evidence>
<organism evidence="7">
    <name type="scientific">Staphylothermus marinus</name>
    <dbReference type="NCBI Taxonomy" id="2280"/>
    <lineage>
        <taxon>Archaea</taxon>
        <taxon>Thermoproteota</taxon>
        <taxon>Thermoprotei</taxon>
        <taxon>Desulfurococcales</taxon>
        <taxon>Desulfurococcaceae</taxon>
        <taxon>Staphylothermus</taxon>
    </lineage>
</organism>
<dbReference type="NCBIfam" id="TIGR01012">
    <property type="entry name" value="uS2_euk_arch"/>
    <property type="match status" value="1"/>
</dbReference>
<evidence type="ECO:0000256" key="1">
    <source>
        <dbReference type="ARBA" id="ARBA00006242"/>
    </source>
</evidence>
<dbReference type="HAMAP" id="MF_00291_A">
    <property type="entry name" value="Ribosomal_uS2_A"/>
    <property type="match status" value="1"/>
</dbReference>
<evidence type="ECO:0000313" key="7">
    <source>
        <dbReference type="EMBL" id="HGM58183.1"/>
    </source>
</evidence>
<protein>
    <recommendedName>
        <fullName evidence="4 5">Small ribosomal subunit protein uS2</fullName>
    </recommendedName>
</protein>
<dbReference type="InterPro" id="IPR001865">
    <property type="entry name" value="Ribosomal_uS2"/>
</dbReference>
<dbReference type="EMBL" id="DTAN01000042">
    <property type="protein sequence ID" value="HGU64779.1"/>
    <property type="molecule type" value="Genomic_DNA"/>
</dbReference>
<sequence length="207" mass="23375">MNEQRERIAEGELLVPLEQYLVAGIHIGTHICTSFMKPFVYRIRSDGLYILDVKKIDDRIRIASRFLARYDSTKIAAVSARLYGQKPVVKFCQYVGCKPFIGRFLPGSFSNPSLNNYFEPEVVIITDPRADSQALKEASEIGVAIVALADTDNKTEYVDLVIPVNNKGRKSLALVYWLLAREILRNKGIIQPDAELPESPKDFEVKI</sequence>
<keyword evidence="2 5" id="KW-0689">Ribosomal protein</keyword>
<accession>A0A7C4H8F9</accession>
<dbReference type="FunFam" id="3.40.50.10490:FF:000030">
    <property type="entry name" value="30S ribosomal protein S2"/>
    <property type="match status" value="1"/>
</dbReference>
<keyword evidence="3 5" id="KW-0687">Ribonucleoprotein</keyword>
<evidence type="ECO:0000313" key="8">
    <source>
        <dbReference type="EMBL" id="HGU64779.1"/>
    </source>
</evidence>
<proteinExistence type="inferred from homology"/>
<evidence type="ECO:0000256" key="3">
    <source>
        <dbReference type="ARBA" id="ARBA00023274"/>
    </source>
</evidence>
<name>A0A7C4H8F9_STAMA</name>
<dbReference type="Gene3D" id="3.40.50.10490">
    <property type="entry name" value="Glucose-6-phosphate isomerase like protein, domain 1"/>
    <property type="match status" value="1"/>
</dbReference>
<dbReference type="InterPro" id="IPR023454">
    <property type="entry name" value="Ribosomal_uS2_arc"/>
</dbReference>
<evidence type="ECO:0000256" key="2">
    <source>
        <dbReference type="ARBA" id="ARBA00022980"/>
    </source>
</evidence>
<dbReference type="GO" id="GO:0015935">
    <property type="term" value="C:small ribosomal subunit"/>
    <property type="evidence" value="ECO:0007669"/>
    <property type="project" value="InterPro"/>
</dbReference>
<dbReference type="AlphaFoldDB" id="A0A7C4H8F9"/>
<dbReference type="SUPFAM" id="SSF52313">
    <property type="entry name" value="Ribosomal protein S2"/>
    <property type="match status" value="1"/>
</dbReference>
<dbReference type="PROSITE" id="PS00963">
    <property type="entry name" value="RIBOSOMAL_S2_2"/>
    <property type="match status" value="1"/>
</dbReference>
<comment type="similarity">
    <text evidence="1 5 6">Belongs to the universal ribosomal protein uS2 family.</text>
</comment>